<evidence type="ECO:0000313" key="1">
    <source>
        <dbReference type="EMBL" id="RFU27468.1"/>
    </source>
</evidence>
<comment type="caution">
    <text evidence="1">The sequence shown here is derived from an EMBL/GenBank/DDBJ whole genome shotgun (WGS) entry which is preliminary data.</text>
</comment>
<keyword evidence="2" id="KW-1185">Reference proteome</keyword>
<proteinExistence type="predicted"/>
<evidence type="ECO:0000313" key="2">
    <source>
        <dbReference type="Proteomes" id="UP000258309"/>
    </source>
</evidence>
<name>A0A3E2H238_SCYLI</name>
<dbReference type="OrthoDB" id="626167at2759"/>
<reference evidence="1 2" key="1">
    <citation type="submission" date="2018-05" db="EMBL/GenBank/DDBJ databases">
        <title>Draft genome sequence of Scytalidium lignicola DSM 105466, a ubiquitous saprotrophic fungus.</title>
        <authorList>
            <person name="Buettner E."/>
            <person name="Gebauer A.M."/>
            <person name="Hofrichter M."/>
            <person name="Liers C."/>
            <person name="Kellner H."/>
        </authorList>
    </citation>
    <scope>NUCLEOTIDE SEQUENCE [LARGE SCALE GENOMIC DNA]</scope>
    <source>
        <strain evidence="1 2">DSM 105466</strain>
    </source>
</reference>
<sequence length="273" mass="31346">MTLVYDNFDSPQKVTSIQEFLPNGERVCGAILFTRRHLDACRLGVTIRVDPVSVPDCLDLFFCRTNLEKSDSNVALASKIINRLGCLPLVIDQAAAFIRSRQLDLNNFNEQFVKLSTTSLWSTTPQIWEYKKRIGKEESQTALSIRTTWEMSFGELEGNLPRQQTVGRLLSFLALFGRFDISEKLAMALAKQDQSIFETWIFLKDGIWDKYKFQDTLVELYGLSILQSIDLGADLSSFSLHPIIAEWLKLGILVYTQHLPKYTHFLRYRSLFT</sequence>
<protein>
    <submittedName>
        <fullName evidence="1">Uncharacterized protein</fullName>
    </submittedName>
</protein>
<organism evidence="1 2">
    <name type="scientific">Scytalidium lignicola</name>
    <name type="common">Hyphomycete</name>
    <dbReference type="NCBI Taxonomy" id="5539"/>
    <lineage>
        <taxon>Eukaryota</taxon>
        <taxon>Fungi</taxon>
        <taxon>Dikarya</taxon>
        <taxon>Ascomycota</taxon>
        <taxon>Pezizomycotina</taxon>
        <taxon>Leotiomycetes</taxon>
        <taxon>Leotiomycetes incertae sedis</taxon>
        <taxon>Scytalidium</taxon>
    </lineage>
</organism>
<gene>
    <name evidence="1" type="ORF">B7463_g8874</name>
</gene>
<feature type="non-terminal residue" evidence="1">
    <location>
        <position position="273"/>
    </location>
</feature>
<dbReference type="Proteomes" id="UP000258309">
    <property type="component" value="Unassembled WGS sequence"/>
</dbReference>
<accession>A0A3E2H238</accession>
<feature type="non-terminal residue" evidence="1">
    <location>
        <position position="1"/>
    </location>
</feature>
<dbReference type="AlphaFoldDB" id="A0A3E2H238"/>
<dbReference type="EMBL" id="NCSJ02000205">
    <property type="protein sequence ID" value="RFU27468.1"/>
    <property type="molecule type" value="Genomic_DNA"/>
</dbReference>